<proteinExistence type="predicted"/>
<organism evidence="3 4">
    <name type="scientific">Protaetiibacter intestinalis</name>
    <dbReference type="NCBI Taxonomy" id="2419774"/>
    <lineage>
        <taxon>Bacteria</taxon>
        <taxon>Bacillati</taxon>
        <taxon>Actinomycetota</taxon>
        <taxon>Actinomycetes</taxon>
        <taxon>Micrococcales</taxon>
        <taxon>Microbacteriaceae</taxon>
        <taxon>Protaetiibacter</taxon>
    </lineage>
</organism>
<dbReference type="InterPro" id="IPR007345">
    <property type="entry name" value="Polysacch_pyruvyl_Trfase"/>
</dbReference>
<evidence type="ECO:0000313" key="3">
    <source>
        <dbReference type="EMBL" id="AYF97241.1"/>
    </source>
</evidence>
<dbReference type="KEGG" id="lyd:D7I47_02575"/>
<dbReference type="EMBL" id="CP032630">
    <property type="protein sequence ID" value="AYF97241.1"/>
    <property type="molecule type" value="Genomic_DNA"/>
</dbReference>
<dbReference type="PANTHER" id="PTHR36836">
    <property type="entry name" value="COLANIC ACID BIOSYNTHESIS PROTEIN WCAK"/>
    <property type="match status" value="1"/>
</dbReference>
<dbReference type="Pfam" id="PF04230">
    <property type="entry name" value="PS_pyruv_trans"/>
    <property type="match status" value="1"/>
</dbReference>
<reference evidence="4" key="1">
    <citation type="submission" date="2018-09" db="EMBL/GenBank/DDBJ databases">
        <title>Genome sequencing of strain 2DFWR-13.</title>
        <authorList>
            <person name="Heo J."/>
            <person name="Kim S.-J."/>
            <person name="Kwon S.-W."/>
        </authorList>
    </citation>
    <scope>NUCLEOTIDE SEQUENCE [LARGE SCALE GENOMIC DNA]</scope>
    <source>
        <strain evidence="4">2DFWR-13</strain>
    </source>
</reference>
<dbReference type="AlphaFoldDB" id="A0A387B662"/>
<dbReference type="Proteomes" id="UP000278886">
    <property type="component" value="Chromosome"/>
</dbReference>
<feature type="region of interest" description="Disordered" evidence="1">
    <location>
        <begin position="1"/>
        <end position="24"/>
    </location>
</feature>
<evidence type="ECO:0000256" key="1">
    <source>
        <dbReference type="SAM" id="MobiDB-lite"/>
    </source>
</evidence>
<protein>
    <recommendedName>
        <fullName evidence="2">Polysaccharide pyruvyl transferase domain-containing protein</fullName>
    </recommendedName>
</protein>
<keyword evidence="4" id="KW-1185">Reference proteome</keyword>
<evidence type="ECO:0000259" key="2">
    <source>
        <dbReference type="Pfam" id="PF04230"/>
    </source>
</evidence>
<accession>A0A387B662</accession>
<dbReference type="PANTHER" id="PTHR36836:SF1">
    <property type="entry name" value="COLANIC ACID BIOSYNTHESIS PROTEIN WCAK"/>
    <property type="match status" value="1"/>
</dbReference>
<feature type="domain" description="Polysaccharide pyruvyl transferase" evidence="2">
    <location>
        <begin position="47"/>
        <end position="306"/>
    </location>
</feature>
<evidence type="ECO:0000313" key="4">
    <source>
        <dbReference type="Proteomes" id="UP000278886"/>
    </source>
</evidence>
<gene>
    <name evidence="3" type="ORF">D7I47_02575</name>
</gene>
<sequence length="364" mass="39272">MGVWNRDRRQRSGPGRICDPSGGPNIRTTRKAECSMITLTGGWGYYNMGDEALLAAYRKTLEGIDELRIASVDPVRTARAHGLAEVDREAYFMRPAEGPVVVCGGGYLNGRWRPELPLKLRRLRRLSRHGVIGHALEMRRLDAPSISRSSRALFSGHPLAVRDTESAAQAARLGLAADIVPDAIAMLAPHVGGLRKTVPQVVGKYVLNLVDIAKRSDSSDSEVAPQEWLGFCKELISRIGSEAVAIVAGHADREFARNFGIPLIEPSSVRSFISILGSARAVLSVRMHPALIASMLGVPTLAVPYNGKVSPTLGQIGIESIVLRSLDVDLAIQSLSSSEDLSGAWSAAAERSSSWLLSAVERQL</sequence>
<name>A0A387B662_9MICO</name>